<gene>
    <name evidence="4" type="ORF">B0O44_10626</name>
</gene>
<dbReference type="InterPro" id="IPR052158">
    <property type="entry name" value="INH-QAR"/>
</dbReference>
<proteinExistence type="predicted"/>
<evidence type="ECO:0000313" key="5">
    <source>
        <dbReference type="Proteomes" id="UP000248198"/>
    </source>
</evidence>
<dbReference type="InterPro" id="IPR029062">
    <property type="entry name" value="Class_I_gatase-like"/>
</dbReference>
<evidence type="ECO:0000313" key="4">
    <source>
        <dbReference type="EMBL" id="PYF72377.1"/>
    </source>
</evidence>
<dbReference type="Proteomes" id="UP000248198">
    <property type="component" value="Unassembled WGS sequence"/>
</dbReference>
<dbReference type="Pfam" id="PF12833">
    <property type="entry name" value="HTH_18"/>
    <property type="match status" value="1"/>
</dbReference>
<comment type="caution">
    <text evidence="4">The sequence shown here is derived from an EMBL/GenBank/DDBJ whole genome shotgun (WGS) entry which is preliminary data.</text>
</comment>
<keyword evidence="1" id="KW-0805">Transcription regulation</keyword>
<name>A0A318UDZ4_9SPHI</name>
<dbReference type="InterPro" id="IPR009057">
    <property type="entry name" value="Homeodomain-like_sf"/>
</dbReference>
<sequence length="321" mass="36378">MKEISFIIYDGVISSNVSGVLDMLTATNGFLLGSGKEAAFNISLVSEQISAPVYGPSPFISYKTFSEVKKTDLIIAPAFYGDPETAINNNKAIVEWIRKMREKGTEIASLCLGSYFLAEAGVLSGKQCTSHWMAIEDMKKRYPQADILPDMVMTDQEGIYTSGGAFLSLNLVLYLIEKFCGKEVSIWTSKMFSIDINKVKQSHFAVFQGQRRHDDEEILKAQDFIEKNYHLQISTEQVADMSNMSKRNFIRRFKNATQNTPLEYLQRVKIESAKKALEISGDNINSLMYEAGYNDVKTFRSIFKRITGLTPQDYRKKYSRN</sequence>
<dbReference type="RefSeq" id="WP_110833114.1">
    <property type="nucleotide sequence ID" value="NZ_QKLU01000006.1"/>
</dbReference>
<dbReference type="InterPro" id="IPR018060">
    <property type="entry name" value="HTH_AraC"/>
</dbReference>
<dbReference type="SUPFAM" id="SSF46689">
    <property type="entry name" value="Homeodomain-like"/>
    <property type="match status" value="2"/>
</dbReference>
<accession>A0A318UDZ4</accession>
<dbReference type="AlphaFoldDB" id="A0A318UDZ4"/>
<dbReference type="OrthoDB" id="9803764at2"/>
<dbReference type="GO" id="GO:0043565">
    <property type="term" value="F:sequence-specific DNA binding"/>
    <property type="evidence" value="ECO:0007669"/>
    <property type="project" value="InterPro"/>
</dbReference>
<dbReference type="Gene3D" id="3.40.50.880">
    <property type="match status" value="1"/>
</dbReference>
<protein>
    <submittedName>
        <fullName evidence="4">Transcriptional regulator GlxA family with amidase domain</fullName>
    </submittedName>
</protein>
<dbReference type="SUPFAM" id="SSF52317">
    <property type="entry name" value="Class I glutamine amidotransferase-like"/>
    <property type="match status" value="1"/>
</dbReference>
<feature type="domain" description="HTH araC/xylS-type" evidence="3">
    <location>
        <begin position="219"/>
        <end position="317"/>
    </location>
</feature>
<dbReference type="PANTHER" id="PTHR43130:SF3">
    <property type="entry name" value="HTH-TYPE TRANSCRIPTIONAL REGULATOR RV1931C"/>
    <property type="match status" value="1"/>
</dbReference>
<dbReference type="GO" id="GO:0003700">
    <property type="term" value="F:DNA-binding transcription factor activity"/>
    <property type="evidence" value="ECO:0007669"/>
    <property type="project" value="InterPro"/>
</dbReference>
<dbReference type="Pfam" id="PF01965">
    <property type="entry name" value="DJ-1_PfpI"/>
    <property type="match status" value="1"/>
</dbReference>
<evidence type="ECO:0000256" key="2">
    <source>
        <dbReference type="ARBA" id="ARBA00023163"/>
    </source>
</evidence>
<dbReference type="EMBL" id="QKLU01000006">
    <property type="protein sequence ID" value="PYF72377.1"/>
    <property type="molecule type" value="Genomic_DNA"/>
</dbReference>
<organism evidence="4 5">
    <name type="scientific">Pedobacter nutrimenti</name>
    <dbReference type="NCBI Taxonomy" id="1241337"/>
    <lineage>
        <taxon>Bacteria</taxon>
        <taxon>Pseudomonadati</taxon>
        <taxon>Bacteroidota</taxon>
        <taxon>Sphingobacteriia</taxon>
        <taxon>Sphingobacteriales</taxon>
        <taxon>Sphingobacteriaceae</taxon>
        <taxon>Pedobacter</taxon>
    </lineage>
</organism>
<keyword evidence="5" id="KW-1185">Reference proteome</keyword>
<evidence type="ECO:0000259" key="3">
    <source>
        <dbReference type="PROSITE" id="PS01124"/>
    </source>
</evidence>
<dbReference type="PROSITE" id="PS01124">
    <property type="entry name" value="HTH_ARAC_FAMILY_2"/>
    <property type="match status" value="1"/>
</dbReference>
<keyword evidence="2" id="KW-0804">Transcription</keyword>
<dbReference type="Gene3D" id="1.10.10.60">
    <property type="entry name" value="Homeodomain-like"/>
    <property type="match status" value="2"/>
</dbReference>
<dbReference type="InterPro" id="IPR002818">
    <property type="entry name" value="DJ-1/PfpI"/>
</dbReference>
<evidence type="ECO:0000256" key="1">
    <source>
        <dbReference type="ARBA" id="ARBA00023015"/>
    </source>
</evidence>
<dbReference type="SMART" id="SM00342">
    <property type="entry name" value="HTH_ARAC"/>
    <property type="match status" value="1"/>
</dbReference>
<dbReference type="PANTHER" id="PTHR43130">
    <property type="entry name" value="ARAC-FAMILY TRANSCRIPTIONAL REGULATOR"/>
    <property type="match status" value="1"/>
</dbReference>
<reference evidence="4 5" key="1">
    <citation type="submission" date="2018-06" db="EMBL/GenBank/DDBJ databases">
        <title>Genomic Encyclopedia of Archaeal and Bacterial Type Strains, Phase II (KMG-II): from individual species to whole genera.</title>
        <authorList>
            <person name="Goeker M."/>
        </authorList>
    </citation>
    <scope>NUCLEOTIDE SEQUENCE [LARGE SCALE GENOMIC DNA]</scope>
    <source>
        <strain evidence="4 5">DSM 27372</strain>
    </source>
</reference>